<gene>
    <name evidence="1" type="ORF">JHL22_05090</name>
</gene>
<dbReference type="EMBL" id="JAENGP010000004">
    <property type="protein sequence ID" value="MBK1780586.1"/>
    <property type="molecule type" value="Genomic_DNA"/>
</dbReference>
<organism evidence="1 2">
    <name type="scientific">Advenella mandrilli</name>
    <dbReference type="NCBI Taxonomy" id="2800330"/>
    <lineage>
        <taxon>Bacteria</taxon>
        <taxon>Pseudomonadati</taxon>
        <taxon>Pseudomonadota</taxon>
        <taxon>Betaproteobacteria</taxon>
        <taxon>Burkholderiales</taxon>
        <taxon>Alcaligenaceae</taxon>
    </lineage>
</organism>
<evidence type="ECO:0000313" key="1">
    <source>
        <dbReference type="EMBL" id="MBK1780586.1"/>
    </source>
</evidence>
<name>A0ABS1E9V6_9BURK</name>
<dbReference type="InterPro" id="IPR010982">
    <property type="entry name" value="Lambda_DNA-bd_dom_sf"/>
</dbReference>
<evidence type="ECO:0000313" key="2">
    <source>
        <dbReference type="Proteomes" id="UP000635316"/>
    </source>
</evidence>
<proteinExistence type="predicted"/>
<dbReference type="Proteomes" id="UP000635316">
    <property type="component" value="Unassembled WGS sequence"/>
</dbReference>
<protein>
    <recommendedName>
        <fullName evidence="3">Cro/Cl family transcriptional regulator</fullName>
    </recommendedName>
</protein>
<comment type="caution">
    <text evidence="1">The sequence shown here is derived from an EMBL/GenBank/DDBJ whole genome shotgun (WGS) entry which is preliminary data.</text>
</comment>
<sequence>MNTQTAIIEAVAKCGGVIATTQKTGARGYQSVQQWIRAGQVPAWACPILEKESGISRINFRKDAHKIWPELAEKAINE</sequence>
<dbReference type="RefSeq" id="WP_200234611.1">
    <property type="nucleotide sequence ID" value="NZ_JAENGP010000004.1"/>
</dbReference>
<reference evidence="1 2" key="1">
    <citation type="submission" date="2020-12" db="EMBL/GenBank/DDBJ databases">
        <authorList>
            <person name="Lu T."/>
            <person name="Wang Q."/>
            <person name="Han X."/>
        </authorList>
    </citation>
    <scope>NUCLEOTIDE SEQUENCE [LARGE SCALE GENOMIC DNA]</scope>
    <source>
        <strain evidence="1 2">WQ 585</strain>
    </source>
</reference>
<dbReference type="Gene3D" id="1.10.260.40">
    <property type="entry name" value="lambda repressor-like DNA-binding domains"/>
    <property type="match status" value="1"/>
</dbReference>
<accession>A0ABS1E9V6</accession>
<evidence type="ECO:0008006" key="3">
    <source>
        <dbReference type="Google" id="ProtNLM"/>
    </source>
</evidence>
<keyword evidence="2" id="KW-1185">Reference proteome</keyword>